<sequence>MAGNNDSLLIVDPRTPDNEVSEIEALGFKVVAAECLDFLYEGVKGHPDLQFAPVGETLICHRGISLEKLKELQGHGIECITSFAALALPYPGHVILNASIGGGALIHRTDITDGALLEEAIRQGLRLIDVRQGYGRCSTSFIGNGCFATNDSGVAAALSENGFRVFISPYGDVELEGFDYGFLGGCLSLVVTGSDRLVLVSGNLNEYVMGRELREFIISSGAIPIEVGKGRLKDRGSVLQVFKKRN</sequence>
<organism evidence="2 3">
    <name type="scientific">Youngiibacter multivorans</name>
    <dbReference type="NCBI Taxonomy" id="937251"/>
    <lineage>
        <taxon>Bacteria</taxon>
        <taxon>Bacillati</taxon>
        <taxon>Bacillota</taxon>
        <taxon>Clostridia</taxon>
        <taxon>Eubacteriales</taxon>
        <taxon>Clostridiaceae</taxon>
        <taxon>Youngiibacter</taxon>
    </lineage>
</organism>
<evidence type="ECO:0000313" key="3">
    <source>
        <dbReference type="Proteomes" id="UP001519271"/>
    </source>
</evidence>
<name>A0ABS4G2W2_9CLOT</name>
<reference evidence="2 3" key="1">
    <citation type="submission" date="2021-03" db="EMBL/GenBank/DDBJ databases">
        <title>Genomic Encyclopedia of Type Strains, Phase IV (KMG-IV): sequencing the most valuable type-strain genomes for metagenomic binning, comparative biology and taxonomic classification.</title>
        <authorList>
            <person name="Goeker M."/>
        </authorList>
    </citation>
    <scope>NUCLEOTIDE SEQUENCE [LARGE SCALE GENOMIC DNA]</scope>
    <source>
        <strain evidence="2 3">DSM 6139</strain>
    </source>
</reference>
<protein>
    <recommendedName>
        <fullName evidence="1">DUF6873 domain-containing protein</fullName>
    </recommendedName>
</protein>
<accession>A0ABS4G2W2</accession>
<comment type="caution">
    <text evidence="2">The sequence shown here is derived from an EMBL/GenBank/DDBJ whole genome shotgun (WGS) entry which is preliminary data.</text>
</comment>
<dbReference type="RefSeq" id="WP_209459049.1">
    <property type="nucleotide sequence ID" value="NZ_JAGGKC010000008.1"/>
</dbReference>
<dbReference type="InterPro" id="IPR049238">
    <property type="entry name" value="DUF6873"/>
</dbReference>
<dbReference type="Proteomes" id="UP001519271">
    <property type="component" value="Unassembled WGS sequence"/>
</dbReference>
<proteinExistence type="predicted"/>
<dbReference type="Pfam" id="PF21778">
    <property type="entry name" value="DUF6873"/>
    <property type="match status" value="1"/>
</dbReference>
<evidence type="ECO:0000259" key="1">
    <source>
        <dbReference type="Pfam" id="PF21778"/>
    </source>
</evidence>
<gene>
    <name evidence="2" type="ORF">J2Z34_001307</name>
</gene>
<feature type="domain" description="DUF6873" evidence="1">
    <location>
        <begin position="10"/>
        <end position="239"/>
    </location>
</feature>
<evidence type="ECO:0000313" key="2">
    <source>
        <dbReference type="EMBL" id="MBP1918827.1"/>
    </source>
</evidence>
<dbReference type="EMBL" id="JAGGKC010000008">
    <property type="protein sequence ID" value="MBP1918827.1"/>
    <property type="molecule type" value="Genomic_DNA"/>
</dbReference>
<keyword evidence="3" id="KW-1185">Reference proteome</keyword>